<keyword evidence="3" id="KW-0995">Kinetochore</keyword>
<feature type="compositionally biased region" description="Pro residues" evidence="6">
    <location>
        <begin position="557"/>
        <end position="574"/>
    </location>
</feature>
<evidence type="ECO:0000256" key="3">
    <source>
        <dbReference type="ARBA" id="ARBA00022838"/>
    </source>
</evidence>
<keyword evidence="5" id="KW-0175">Coiled coil</keyword>
<feature type="domain" description="Protein kinase" evidence="7">
    <location>
        <begin position="862"/>
        <end position="1148"/>
    </location>
</feature>
<proteinExistence type="predicted"/>
<evidence type="ECO:0000256" key="4">
    <source>
        <dbReference type="ARBA" id="ARBA00023328"/>
    </source>
</evidence>
<gene>
    <name evidence="9" type="ORF">MAR_030373</name>
</gene>
<dbReference type="InterPro" id="IPR000719">
    <property type="entry name" value="Prot_kinase_dom"/>
</dbReference>
<keyword evidence="2" id="KW-0158">Chromosome</keyword>
<evidence type="ECO:0000256" key="5">
    <source>
        <dbReference type="SAM" id="Coils"/>
    </source>
</evidence>
<reference evidence="9" key="1">
    <citation type="submission" date="2022-11" db="EMBL/GenBank/DDBJ databases">
        <title>Centuries of genome instability and evolution in soft-shell clam transmissible cancer (bioRxiv).</title>
        <authorList>
            <person name="Hart S.F.M."/>
            <person name="Yonemitsu M.A."/>
            <person name="Giersch R.M."/>
            <person name="Beal B.F."/>
            <person name="Arriagada G."/>
            <person name="Davis B.W."/>
            <person name="Ostrander E.A."/>
            <person name="Goff S.P."/>
            <person name="Metzger M.J."/>
        </authorList>
    </citation>
    <scope>NUCLEOTIDE SEQUENCE</scope>
    <source>
        <strain evidence="9">MELC-2E11</strain>
        <tissue evidence="9">Siphon/mantle</tissue>
    </source>
</reference>
<dbReference type="PROSITE" id="PS00108">
    <property type="entry name" value="PROTEIN_KINASE_ST"/>
    <property type="match status" value="1"/>
</dbReference>
<dbReference type="SMART" id="SM00777">
    <property type="entry name" value="Mad3_BUB1_I"/>
    <property type="match status" value="1"/>
</dbReference>
<dbReference type="PROSITE" id="PS51489">
    <property type="entry name" value="BUB1_N"/>
    <property type="match status" value="1"/>
</dbReference>
<evidence type="ECO:0000256" key="6">
    <source>
        <dbReference type="SAM" id="MobiDB-lite"/>
    </source>
</evidence>
<dbReference type="Gene3D" id="6.10.130.20">
    <property type="match status" value="1"/>
</dbReference>
<feature type="compositionally biased region" description="Polar residues" evidence="6">
    <location>
        <begin position="735"/>
        <end position="746"/>
    </location>
</feature>
<feature type="compositionally biased region" description="Polar residues" evidence="6">
    <location>
        <begin position="707"/>
        <end position="727"/>
    </location>
</feature>
<evidence type="ECO:0000256" key="1">
    <source>
        <dbReference type="ARBA" id="ARBA00004629"/>
    </source>
</evidence>
<evidence type="ECO:0000259" key="8">
    <source>
        <dbReference type="PROSITE" id="PS51489"/>
    </source>
</evidence>
<dbReference type="InterPro" id="IPR011009">
    <property type="entry name" value="Kinase-like_dom_sf"/>
</dbReference>
<feature type="compositionally biased region" description="Polar residues" evidence="6">
    <location>
        <begin position="298"/>
        <end position="309"/>
    </location>
</feature>
<feature type="compositionally biased region" description="Polar residues" evidence="6">
    <location>
        <begin position="202"/>
        <end position="212"/>
    </location>
</feature>
<keyword evidence="4" id="KW-0137">Centromere</keyword>
<evidence type="ECO:0000259" key="7">
    <source>
        <dbReference type="PROSITE" id="PS50011"/>
    </source>
</evidence>
<evidence type="ECO:0000313" key="10">
    <source>
        <dbReference type="Proteomes" id="UP001164746"/>
    </source>
</evidence>
<dbReference type="Gene3D" id="1.10.510.10">
    <property type="entry name" value="Transferase(Phosphotransferase) domain 1"/>
    <property type="match status" value="1"/>
</dbReference>
<feature type="region of interest" description="Disordered" evidence="6">
    <location>
        <begin position="295"/>
        <end position="317"/>
    </location>
</feature>
<keyword evidence="10" id="KW-1185">Reference proteome</keyword>
<dbReference type="Pfam" id="PF00069">
    <property type="entry name" value="Pkinase"/>
    <property type="match status" value="1"/>
</dbReference>
<feature type="region of interest" description="Disordered" evidence="6">
    <location>
        <begin position="649"/>
        <end position="746"/>
    </location>
</feature>
<feature type="compositionally biased region" description="Pro residues" evidence="6">
    <location>
        <begin position="691"/>
        <end position="704"/>
    </location>
</feature>
<dbReference type="Gene3D" id="1.25.40.430">
    <property type="match status" value="1"/>
</dbReference>
<dbReference type="Pfam" id="PF08311">
    <property type="entry name" value="Mad3_BUB1_I"/>
    <property type="match status" value="1"/>
</dbReference>
<feature type="compositionally biased region" description="Low complexity" evidence="6">
    <location>
        <begin position="471"/>
        <end position="482"/>
    </location>
</feature>
<feature type="domain" description="BUB1 N-terminal" evidence="8">
    <location>
        <begin position="3"/>
        <end position="163"/>
    </location>
</feature>
<protein>
    <submittedName>
        <fullName evidence="9">BUB1B-like protein</fullName>
    </submittedName>
</protein>
<organism evidence="9 10">
    <name type="scientific">Mya arenaria</name>
    <name type="common">Soft-shell clam</name>
    <dbReference type="NCBI Taxonomy" id="6604"/>
    <lineage>
        <taxon>Eukaryota</taxon>
        <taxon>Metazoa</taxon>
        <taxon>Spiralia</taxon>
        <taxon>Lophotrochozoa</taxon>
        <taxon>Mollusca</taxon>
        <taxon>Bivalvia</taxon>
        <taxon>Autobranchia</taxon>
        <taxon>Heteroconchia</taxon>
        <taxon>Euheterodonta</taxon>
        <taxon>Imparidentia</taxon>
        <taxon>Neoheterodontei</taxon>
        <taxon>Myida</taxon>
        <taxon>Myoidea</taxon>
        <taxon>Myidae</taxon>
        <taxon>Mya</taxon>
    </lineage>
</organism>
<sequence length="1148" mass="128577">SVFETELRTYAGDDPIEVWYKYILWAEQTFPKGGSESVLTKLLERCARQFNTDERYKNDERYIYVWMKMADICNDPLEIYKFMYDQSFGCELGCFYEGWACLLEQLGNYKKADAVFQNGLQKNAQPYEQLKAKHEQFQSRVARRVASGAEIGAEEAQAEAAAPHRQVLSQLRTLGKKKQAPVSRVGSAIQGSAGVLSGARSKGSSKTSNTGIQIFCDENQPPALPPQTAQYGTAPTREVANKENEKKAGTWGKQKVSSYKQLPFAVHVDEDNQNIRTPAKVPDCGKQVLSCRKEDSRSTSQYLQSMSSGLGTGEGPKERPMYCKDKLFCGVEEFSLEELRGMAWKRRQDRLLQKQEDDRVRELRENLEAERRQLQDEAERVRQQRLALQQEEQALYNETKRKRLEMQQQLQKDSSRHLVFEDGSHGNTENIQPSILPQQLSASKRPFQGSGSQLGVRDTLQPPGETEFMGTSRTSNSFSNTSHPLSGESFNKTLSGPPSPTVNMKEAMQVVMGMFNGSLELNDTNMAASLQPPPAQQAVPPVSSGLPFQIYEENQPQAPPPPSQTHPQPPPQIPLPYAIYQDKETSVSLRKLRTSESSSSGQESSHRGLSVTGGLFDDDIEFHQRDDITLAPLGSHQSFAEAARFVSTPFNPNSSASGARKTPNLDESEMEVHEDDALSNMSGIEFHPDPQTAPPLGQVPPPAPGSDVQNTTAENTTSNSFKQNNLSPIMEGSSEDSGASSRQGTLHYSSHSLHHKVTLTPVPDQTENTSMLLAASDGNNESVHQIDVSTYVPPDMDERTEHLLSMSVCIVDSKDPFDRKALEMMLNRLTTPLHHYENYNSMDDVLPTINKGNMISLGFSLYEVEKKIGEGGFARIYCVQEQDDGFSTCALTDLGASNKFAIKRPSVMKFDSGYFFKNGSILLSHYQPNGTLLDLVNRSSRSNLETMLPHLEPVMVYMAIELLHLVENIHACNVIHGDIKPDNFLILTFPYLPESDDPQVVFGGSTRFVQLIDFGQAIDMSKYPAGTTFLTKVTTECFQCIEMKTNRPWTYQTDLFGLAGTIHVLLHGQYMKVYQEAGHWKTTASYNRAWNSTLWKELFYTLLNVPSCDHIPDLAPLRQKFEDYFVTKLLRKYNTLCPRYNQIVQATS</sequence>
<dbReference type="SMART" id="SM00220">
    <property type="entry name" value="S_TKc"/>
    <property type="match status" value="1"/>
</dbReference>
<evidence type="ECO:0000256" key="2">
    <source>
        <dbReference type="ARBA" id="ARBA00022454"/>
    </source>
</evidence>
<dbReference type="EMBL" id="CP111013">
    <property type="protein sequence ID" value="WAQ97683.1"/>
    <property type="molecule type" value="Genomic_DNA"/>
</dbReference>
<feature type="coiled-coil region" evidence="5">
    <location>
        <begin position="352"/>
        <end position="398"/>
    </location>
</feature>
<feature type="region of interest" description="Disordered" evidence="6">
    <location>
        <begin position="442"/>
        <end position="502"/>
    </location>
</feature>
<name>A0ABY7DKG0_MYAAR</name>
<dbReference type="InterPro" id="IPR008271">
    <property type="entry name" value="Ser/Thr_kinase_AS"/>
</dbReference>
<accession>A0ABY7DKG0</accession>
<comment type="subcellular location">
    <subcellularLocation>
        <location evidence="1">Chromosome</location>
        <location evidence="1">Centromere</location>
        <location evidence="1">Kinetochore</location>
    </subcellularLocation>
</comment>
<evidence type="ECO:0000313" key="9">
    <source>
        <dbReference type="EMBL" id="WAQ97683.1"/>
    </source>
</evidence>
<dbReference type="InterPro" id="IPR013212">
    <property type="entry name" value="Mad3/Bub1_I"/>
</dbReference>
<dbReference type="PANTHER" id="PTHR14030">
    <property type="entry name" value="MITOTIC CHECKPOINT SERINE/THREONINE-PROTEIN KINASE BUB1"/>
    <property type="match status" value="1"/>
</dbReference>
<dbReference type="Proteomes" id="UP001164746">
    <property type="component" value="Chromosome 2"/>
</dbReference>
<dbReference type="InterPro" id="IPR015661">
    <property type="entry name" value="Bub1/Mad3"/>
</dbReference>
<feature type="region of interest" description="Disordered" evidence="6">
    <location>
        <begin position="552"/>
        <end position="612"/>
    </location>
</feature>
<dbReference type="PROSITE" id="PS50011">
    <property type="entry name" value="PROTEIN_KINASE_DOM"/>
    <property type="match status" value="1"/>
</dbReference>
<dbReference type="PANTHER" id="PTHR14030:SF4">
    <property type="entry name" value="BUB1 KINASE, ISOFORM A-RELATED"/>
    <property type="match status" value="1"/>
</dbReference>
<feature type="non-terminal residue" evidence="9">
    <location>
        <position position="1148"/>
    </location>
</feature>
<dbReference type="SUPFAM" id="SSF56112">
    <property type="entry name" value="Protein kinase-like (PK-like)"/>
    <property type="match status" value="1"/>
</dbReference>
<feature type="region of interest" description="Disordered" evidence="6">
    <location>
        <begin position="194"/>
        <end position="217"/>
    </location>
</feature>